<dbReference type="KEGG" id="csol:105360418"/>
<evidence type="ECO:0000313" key="1">
    <source>
        <dbReference type="Proteomes" id="UP000695007"/>
    </source>
</evidence>
<reference evidence="2" key="1">
    <citation type="submission" date="2025-08" db="UniProtKB">
        <authorList>
            <consortium name="RefSeq"/>
        </authorList>
    </citation>
    <scope>IDENTIFICATION</scope>
</reference>
<name>A0AAJ6VN27_9HYME</name>
<organism evidence="1 2">
    <name type="scientific">Ceratosolen solmsi marchali</name>
    <dbReference type="NCBI Taxonomy" id="326594"/>
    <lineage>
        <taxon>Eukaryota</taxon>
        <taxon>Metazoa</taxon>
        <taxon>Ecdysozoa</taxon>
        <taxon>Arthropoda</taxon>
        <taxon>Hexapoda</taxon>
        <taxon>Insecta</taxon>
        <taxon>Pterygota</taxon>
        <taxon>Neoptera</taxon>
        <taxon>Endopterygota</taxon>
        <taxon>Hymenoptera</taxon>
        <taxon>Apocrita</taxon>
        <taxon>Proctotrupomorpha</taxon>
        <taxon>Chalcidoidea</taxon>
        <taxon>Agaonidae</taxon>
        <taxon>Agaoninae</taxon>
        <taxon>Ceratosolen</taxon>
    </lineage>
</organism>
<proteinExistence type="predicted"/>
<evidence type="ECO:0000313" key="2">
    <source>
        <dbReference type="RefSeq" id="XP_011495615.1"/>
    </source>
</evidence>
<gene>
    <name evidence="2" type="primary">LOC105360418</name>
</gene>
<keyword evidence="1" id="KW-1185">Reference proteome</keyword>
<dbReference type="GeneID" id="105360418"/>
<dbReference type="RefSeq" id="XP_011495615.1">
    <property type="nucleotide sequence ID" value="XM_011497313.1"/>
</dbReference>
<accession>A0AAJ6VN27</accession>
<protein>
    <submittedName>
        <fullName evidence="2">Uncharacterized protein LOC105360418</fullName>
    </submittedName>
</protein>
<sequence length="115" mass="13014">MPRRQAARMDRAKKTGFEDKNVWPVLTKQPVSVYKGVTFANIVRYVARRLRMPVTTASAFVHQVLRAGIVFGKIEKLPDGMYRLINAKPPGLVCKIEDTWISEDECSSNDTSESE</sequence>
<dbReference type="AlphaFoldDB" id="A0AAJ6VN27"/>
<dbReference type="Proteomes" id="UP000695007">
    <property type="component" value="Unplaced"/>
</dbReference>